<dbReference type="OrthoDB" id="5694214at2"/>
<evidence type="ECO:0000256" key="4">
    <source>
        <dbReference type="ARBA" id="ARBA00023136"/>
    </source>
</evidence>
<evidence type="ECO:0000259" key="7">
    <source>
        <dbReference type="Pfam" id="PF14322"/>
    </source>
</evidence>
<dbReference type="InterPro" id="IPR033985">
    <property type="entry name" value="SusD-like_N"/>
</dbReference>
<comment type="subcellular location">
    <subcellularLocation>
        <location evidence="1">Cell outer membrane</location>
    </subcellularLocation>
</comment>
<comment type="caution">
    <text evidence="8">The sequence shown here is derived from an EMBL/GenBank/DDBJ whole genome shotgun (WGS) entry which is preliminary data.</text>
</comment>
<dbReference type="Pfam" id="PF14322">
    <property type="entry name" value="SusD-like_3"/>
    <property type="match status" value="1"/>
</dbReference>
<keyword evidence="3" id="KW-0732">Signal</keyword>
<evidence type="ECO:0000259" key="6">
    <source>
        <dbReference type="Pfam" id="PF07980"/>
    </source>
</evidence>
<evidence type="ECO:0000256" key="1">
    <source>
        <dbReference type="ARBA" id="ARBA00004442"/>
    </source>
</evidence>
<dbReference type="EMBL" id="SLUP01000004">
    <property type="protein sequence ID" value="TCL66237.1"/>
    <property type="molecule type" value="Genomic_DNA"/>
</dbReference>
<dbReference type="PROSITE" id="PS51257">
    <property type="entry name" value="PROKAR_LIPOPROTEIN"/>
    <property type="match status" value="1"/>
</dbReference>
<evidence type="ECO:0000313" key="9">
    <source>
        <dbReference type="Proteomes" id="UP000295455"/>
    </source>
</evidence>
<dbReference type="Pfam" id="PF07980">
    <property type="entry name" value="SusD_RagB"/>
    <property type="match status" value="1"/>
</dbReference>
<dbReference type="GO" id="GO:0009279">
    <property type="term" value="C:cell outer membrane"/>
    <property type="evidence" value="ECO:0007669"/>
    <property type="project" value="UniProtKB-SubCell"/>
</dbReference>
<dbReference type="InterPro" id="IPR012944">
    <property type="entry name" value="SusD_RagB_dom"/>
</dbReference>
<proteinExistence type="inferred from homology"/>
<reference evidence="8 9" key="1">
    <citation type="submission" date="2019-03" db="EMBL/GenBank/DDBJ databases">
        <title>Genomic Encyclopedia of Type Strains, Phase IV (KMG-IV): sequencing the most valuable type-strain genomes for metagenomic binning, comparative biology and taxonomic classification.</title>
        <authorList>
            <person name="Goeker M."/>
        </authorList>
    </citation>
    <scope>NUCLEOTIDE SEQUENCE [LARGE SCALE GENOMIC DNA]</scope>
    <source>
        <strain evidence="8 9">DSM 18792</strain>
    </source>
</reference>
<dbReference type="RefSeq" id="WP_132217711.1">
    <property type="nucleotide sequence ID" value="NZ_OX156936.1"/>
</dbReference>
<dbReference type="AlphaFoldDB" id="A0A4V2QDZ8"/>
<sequence length="569" mass="64335">MKNIFIITIIISMSLFSCNDDILDITPTDSVSAGSVWNDASLIMAYHNTLYTGIGTGNSRNMLAKATDEMAYKPQSGYPGPILDGTLNPDNVTNRINFGGPGTVYTWNLDYSLIRKINVFLEQMETSDALDPDVESRLIAEARFIRAYMYFKLIVRFRGVPIIDEVATQDNLPSLARNTIDECVAYIEADLAAALPDLDAAYHPGDGNFGRATQGVCKALQSRMYLYLASPLFNTTNDVSKWQKAADAALDLIDDNTFSLHPNYSTLFNAETGSPNNEIIFARNYTASNKHDQPMLYLGRRWGAFGGWAANGGIAQNLVDDYDMANGEPAYIKVNHVNTTVNPASGYDPQNPYANRDPRLEYSINHDESVYRSSTLEMWVSEDGNTWGFDSYKQSNDNPEAGTFLRKFMPEDESIVLDFSTPFTAPFIWFRFGEVYLNYAEAMFELGDEDTCREYINKIRARPTVNMPPIPDSVTGEELRTRLYNERRIELAFEEHRYFDIRRWEIAPFTQAQPTMGMHIFKDVQGAGEKRYAPYVVNPTVWDDKLYFLPIENAEILRSGGELTQNPDY</sequence>
<feature type="domain" description="SusD-like N-terminal" evidence="7">
    <location>
        <begin position="104"/>
        <end position="226"/>
    </location>
</feature>
<keyword evidence="9" id="KW-1185">Reference proteome</keyword>
<evidence type="ECO:0000313" key="8">
    <source>
        <dbReference type="EMBL" id="TCL66237.1"/>
    </source>
</evidence>
<gene>
    <name evidence="8" type="ORF">EV196_104268</name>
</gene>
<comment type="similarity">
    <text evidence="2">Belongs to the SusD family.</text>
</comment>
<accession>A0A4V2QDZ8</accession>
<dbReference type="Gene3D" id="1.25.40.390">
    <property type="match status" value="1"/>
</dbReference>
<dbReference type="Proteomes" id="UP000295455">
    <property type="component" value="Unassembled WGS sequence"/>
</dbReference>
<dbReference type="CDD" id="cd08977">
    <property type="entry name" value="SusD"/>
    <property type="match status" value="1"/>
</dbReference>
<protein>
    <submittedName>
        <fullName evidence="8">Putative outer membrane starch-binding protein</fullName>
    </submittedName>
</protein>
<evidence type="ECO:0000256" key="2">
    <source>
        <dbReference type="ARBA" id="ARBA00006275"/>
    </source>
</evidence>
<feature type="domain" description="RagB/SusD" evidence="6">
    <location>
        <begin position="277"/>
        <end position="569"/>
    </location>
</feature>
<keyword evidence="4" id="KW-0472">Membrane</keyword>
<name>A0A4V2QDZ8_9FLAO</name>
<dbReference type="InterPro" id="IPR011990">
    <property type="entry name" value="TPR-like_helical_dom_sf"/>
</dbReference>
<organism evidence="8 9">
    <name type="scientific">Mariniflexile fucanivorans</name>
    <dbReference type="NCBI Taxonomy" id="264023"/>
    <lineage>
        <taxon>Bacteria</taxon>
        <taxon>Pseudomonadati</taxon>
        <taxon>Bacteroidota</taxon>
        <taxon>Flavobacteriia</taxon>
        <taxon>Flavobacteriales</taxon>
        <taxon>Flavobacteriaceae</taxon>
        <taxon>Mariniflexile</taxon>
    </lineage>
</organism>
<evidence type="ECO:0000256" key="3">
    <source>
        <dbReference type="ARBA" id="ARBA00022729"/>
    </source>
</evidence>
<evidence type="ECO:0000256" key="5">
    <source>
        <dbReference type="ARBA" id="ARBA00023237"/>
    </source>
</evidence>
<keyword evidence="5" id="KW-0998">Cell outer membrane</keyword>
<dbReference type="SUPFAM" id="SSF48452">
    <property type="entry name" value="TPR-like"/>
    <property type="match status" value="1"/>
</dbReference>